<dbReference type="InterPro" id="IPR001128">
    <property type="entry name" value="Cyt_P450"/>
</dbReference>
<accession>A0AAN7UUB7</accession>
<organism evidence="9 10">
    <name type="scientific">Xylaria bambusicola</name>
    <dbReference type="NCBI Taxonomy" id="326684"/>
    <lineage>
        <taxon>Eukaryota</taxon>
        <taxon>Fungi</taxon>
        <taxon>Dikarya</taxon>
        <taxon>Ascomycota</taxon>
        <taxon>Pezizomycotina</taxon>
        <taxon>Sordariomycetes</taxon>
        <taxon>Xylariomycetidae</taxon>
        <taxon>Xylariales</taxon>
        <taxon>Xylariaceae</taxon>
        <taxon>Xylaria</taxon>
    </lineage>
</organism>
<dbReference type="AlphaFoldDB" id="A0AAN7UUB7"/>
<evidence type="ECO:0000256" key="1">
    <source>
        <dbReference type="ARBA" id="ARBA00001971"/>
    </source>
</evidence>
<feature type="transmembrane region" description="Helical" evidence="8">
    <location>
        <begin position="32"/>
        <end position="52"/>
    </location>
</feature>
<evidence type="ECO:0000313" key="9">
    <source>
        <dbReference type="EMBL" id="KAK5632141.1"/>
    </source>
</evidence>
<evidence type="ECO:0000256" key="7">
    <source>
        <dbReference type="ARBA" id="ARBA00023033"/>
    </source>
</evidence>
<feature type="transmembrane region" description="Helical" evidence="8">
    <location>
        <begin position="6"/>
        <end position="25"/>
    </location>
</feature>
<dbReference type="Proteomes" id="UP001305414">
    <property type="component" value="Unassembled WGS sequence"/>
</dbReference>
<evidence type="ECO:0000256" key="3">
    <source>
        <dbReference type="ARBA" id="ARBA00022617"/>
    </source>
</evidence>
<dbReference type="GO" id="GO:0004497">
    <property type="term" value="F:monooxygenase activity"/>
    <property type="evidence" value="ECO:0007669"/>
    <property type="project" value="UniProtKB-KW"/>
</dbReference>
<keyword evidence="8" id="KW-0812">Transmembrane</keyword>
<keyword evidence="8" id="KW-0472">Membrane</keyword>
<evidence type="ECO:0000256" key="2">
    <source>
        <dbReference type="ARBA" id="ARBA00010617"/>
    </source>
</evidence>
<feature type="transmembrane region" description="Helical" evidence="8">
    <location>
        <begin position="64"/>
        <end position="81"/>
    </location>
</feature>
<evidence type="ECO:0000256" key="5">
    <source>
        <dbReference type="ARBA" id="ARBA00023002"/>
    </source>
</evidence>
<dbReference type="PRINTS" id="PR00385">
    <property type="entry name" value="P450"/>
</dbReference>
<name>A0AAN7UUB7_9PEZI</name>
<keyword evidence="10" id="KW-1185">Reference proteome</keyword>
<comment type="similarity">
    <text evidence="2">Belongs to the cytochrome P450 family.</text>
</comment>
<protein>
    <recommendedName>
        <fullName evidence="11">Cytochrome P450</fullName>
    </recommendedName>
</protein>
<keyword evidence="5" id="KW-0560">Oxidoreductase</keyword>
<dbReference type="EMBL" id="JAWHQM010000023">
    <property type="protein sequence ID" value="KAK5632141.1"/>
    <property type="molecule type" value="Genomic_DNA"/>
</dbReference>
<comment type="cofactor">
    <cofactor evidence="1">
        <name>heme</name>
        <dbReference type="ChEBI" id="CHEBI:30413"/>
    </cofactor>
</comment>
<comment type="caution">
    <text evidence="9">The sequence shown here is derived from an EMBL/GenBank/DDBJ whole genome shotgun (WGS) entry which is preliminary data.</text>
</comment>
<dbReference type="PANTHER" id="PTHR24305:SF187">
    <property type="entry name" value="P450, PUTATIVE (EUROFUNG)-RELATED"/>
    <property type="match status" value="1"/>
</dbReference>
<keyword evidence="7" id="KW-0503">Monooxygenase</keyword>
<evidence type="ECO:0000256" key="4">
    <source>
        <dbReference type="ARBA" id="ARBA00022723"/>
    </source>
</evidence>
<evidence type="ECO:0000256" key="8">
    <source>
        <dbReference type="SAM" id="Phobius"/>
    </source>
</evidence>
<evidence type="ECO:0000313" key="10">
    <source>
        <dbReference type="Proteomes" id="UP001305414"/>
    </source>
</evidence>
<proteinExistence type="inferred from homology"/>
<dbReference type="GO" id="GO:0005506">
    <property type="term" value="F:iron ion binding"/>
    <property type="evidence" value="ECO:0007669"/>
    <property type="project" value="InterPro"/>
</dbReference>
<dbReference type="SUPFAM" id="SSF48264">
    <property type="entry name" value="Cytochrome P450"/>
    <property type="match status" value="1"/>
</dbReference>
<dbReference type="Pfam" id="PF00067">
    <property type="entry name" value="p450"/>
    <property type="match status" value="1"/>
</dbReference>
<dbReference type="Gene3D" id="1.10.630.10">
    <property type="entry name" value="Cytochrome P450"/>
    <property type="match status" value="1"/>
</dbReference>
<evidence type="ECO:0000256" key="6">
    <source>
        <dbReference type="ARBA" id="ARBA00023004"/>
    </source>
</evidence>
<keyword evidence="3" id="KW-0349">Heme</keyword>
<sequence>MSANLANALAIASGISAHVLIFRVGEWDVASPFILIFYLMIFVTGVSISHTWFQVPVLDTTKFAGYHIFGLYLSILVYRAFHHRLSKYPGPFLARLTNFYITTRSIKKLHLFEEIRILHEEYGDYVRVGPSELSIADPEAVMAIHGYQSPTTKGPWYTLLEPRVPLNMIRNKEEHARRRKVWDQGFSTRGVSSLNLALLGYDPRITTAISQLLNAIDKQRSKPIDVTKWFTFFTFDIMESLAFNKSSNMLAGGEEGYALRSIRGEMYNIAFFAHLPWLLPFLKRVPILNHSYLQFWVWVQDQIEGRVKLLEAYNKSAKTRKDGWDLHGDAHVIIIAGSDTVAAALTHIFFHLAHDPMLVRALQREFDALPDLTPESLQTIDLLDAVINETLRLHPPIPSGNQRVTPPEGLRIGNKFIPGNIIVQVPQYTVFRGIGR</sequence>
<evidence type="ECO:0008006" key="11">
    <source>
        <dbReference type="Google" id="ProtNLM"/>
    </source>
</evidence>
<gene>
    <name evidence="9" type="ORF">RRF57_007855</name>
</gene>
<dbReference type="PANTHER" id="PTHR24305">
    <property type="entry name" value="CYTOCHROME P450"/>
    <property type="match status" value="1"/>
</dbReference>
<dbReference type="InterPro" id="IPR036396">
    <property type="entry name" value="Cyt_P450_sf"/>
</dbReference>
<dbReference type="GO" id="GO:0016705">
    <property type="term" value="F:oxidoreductase activity, acting on paired donors, with incorporation or reduction of molecular oxygen"/>
    <property type="evidence" value="ECO:0007669"/>
    <property type="project" value="InterPro"/>
</dbReference>
<dbReference type="InterPro" id="IPR050121">
    <property type="entry name" value="Cytochrome_P450_monoxygenase"/>
</dbReference>
<keyword evidence="4" id="KW-0479">Metal-binding</keyword>
<keyword evidence="8" id="KW-1133">Transmembrane helix</keyword>
<dbReference type="GO" id="GO:0020037">
    <property type="term" value="F:heme binding"/>
    <property type="evidence" value="ECO:0007669"/>
    <property type="project" value="InterPro"/>
</dbReference>
<reference evidence="9 10" key="1">
    <citation type="submission" date="2023-10" db="EMBL/GenBank/DDBJ databases">
        <title>Draft genome sequence of Xylaria bambusicola isolate GMP-LS, the root and basal stem rot pathogen of sugarcane in Indonesia.</title>
        <authorList>
            <person name="Selvaraj P."/>
            <person name="Muralishankar V."/>
            <person name="Muruganantham S."/>
            <person name="Sp S."/>
            <person name="Haryani S."/>
            <person name="Lau K.J.X."/>
            <person name="Naqvi N.I."/>
        </authorList>
    </citation>
    <scope>NUCLEOTIDE SEQUENCE [LARGE SCALE GENOMIC DNA]</scope>
    <source>
        <strain evidence="9">GMP-LS</strain>
    </source>
</reference>
<keyword evidence="6" id="KW-0408">Iron</keyword>